<reference evidence="2" key="1">
    <citation type="submission" date="2011-06" db="EMBL/GenBank/DDBJ databases">
        <title>The complete genome of chromosome of Runella slithyformis DSM 19594.</title>
        <authorList>
            <consortium name="US DOE Joint Genome Institute (JGI-PGF)"/>
            <person name="Lucas S."/>
            <person name="Han J."/>
            <person name="Lapidus A."/>
            <person name="Bruce D."/>
            <person name="Goodwin L."/>
            <person name="Pitluck S."/>
            <person name="Peters L."/>
            <person name="Kyrpides N."/>
            <person name="Mavromatis K."/>
            <person name="Ivanova N."/>
            <person name="Ovchinnikova G."/>
            <person name="Zhang X."/>
            <person name="Misra M."/>
            <person name="Detter J.C."/>
            <person name="Tapia R."/>
            <person name="Han C."/>
            <person name="Land M."/>
            <person name="Hauser L."/>
            <person name="Markowitz V."/>
            <person name="Cheng J.-F."/>
            <person name="Hugenholtz P."/>
            <person name="Woyke T."/>
            <person name="Wu D."/>
            <person name="Tindall B."/>
            <person name="Faehrich R."/>
            <person name="Brambilla E."/>
            <person name="Klenk H.-P."/>
            <person name="Eisen J.A."/>
        </authorList>
    </citation>
    <scope>NUCLEOTIDE SEQUENCE [LARGE SCALE GENOMIC DNA]</scope>
    <source>
        <strain evidence="2">ATCC 29530 / DSM 19594 / LMG 11500 / NCIMB 11436 / LSU 4</strain>
    </source>
</reference>
<dbReference type="Pfam" id="PF12669">
    <property type="entry name" value="FeoB_associated"/>
    <property type="match status" value="1"/>
</dbReference>
<reference evidence="1 2" key="2">
    <citation type="journal article" date="2012" name="Stand. Genomic Sci.">
        <title>Complete genome sequence of the aquatic bacterium Runella slithyformis type strain (LSU 4(T)).</title>
        <authorList>
            <person name="Copeland A."/>
            <person name="Zhang X."/>
            <person name="Misra M."/>
            <person name="Lapidus A."/>
            <person name="Nolan M."/>
            <person name="Lucas S."/>
            <person name="Deshpande S."/>
            <person name="Cheng J.F."/>
            <person name="Tapia R."/>
            <person name="Goodwin L.A."/>
            <person name="Pitluck S."/>
            <person name="Liolios K."/>
            <person name="Pagani I."/>
            <person name="Ivanova N."/>
            <person name="Mikhailova N."/>
            <person name="Pati A."/>
            <person name="Chen A."/>
            <person name="Palaniappan K."/>
            <person name="Land M."/>
            <person name="Hauser L."/>
            <person name="Pan C."/>
            <person name="Jeffries C.D."/>
            <person name="Detter J.C."/>
            <person name="Brambilla E.M."/>
            <person name="Rohde M."/>
            <person name="Djao O.D."/>
            <person name="Goker M."/>
            <person name="Sikorski J."/>
            <person name="Tindall B.J."/>
            <person name="Woyke T."/>
            <person name="Bristow J."/>
            <person name="Eisen J.A."/>
            <person name="Markowitz V."/>
            <person name="Hugenholtz P."/>
            <person name="Kyrpides N.C."/>
            <person name="Klenk H.P."/>
            <person name="Mavromatis K."/>
        </authorList>
    </citation>
    <scope>NUCLEOTIDE SEQUENCE [LARGE SCALE GENOMIC DNA]</scope>
    <source>
        <strain evidence="2">ATCC 29530 / DSM 19594 / LMG 11500 / NCIMB 11436 / LSU 4</strain>
    </source>
</reference>
<evidence type="ECO:0008006" key="3">
    <source>
        <dbReference type="Google" id="ProtNLM"/>
    </source>
</evidence>
<dbReference type="EMBL" id="CP002859">
    <property type="protein sequence ID" value="AEI50175.1"/>
    <property type="molecule type" value="Genomic_DNA"/>
</dbReference>
<accession>A0A7U3ZMY2</accession>
<keyword evidence="2" id="KW-1185">Reference proteome</keyword>
<dbReference type="RefSeq" id="WP_013929478.1">
    <property type="nucleotide sequence ID" value="NC_015703.1"/>
</dbReference>
<sequence>MWESIIIGTLFLGAIGYVGNRLRKELSPKNSGCGKGCGCEK</sequence>
<name>A0A7U3ZMY2_RUNSL</name>
<proteinExistence type="predicted"/>
<dbReference type="AlphaFoldDB" id="A0A7U3ZMY2"/>
<organism evidence="1 2">
    <name type="scientific">Runella slithyformis (strain ATCC 29530 / DSM 19594 / LMG 11500 / NCIMB 11436 / LSU 4)</name>
    <dbReference type="NCBI Taxonomy" id="761193"/>
    <lineage>
        <taxon>Bacteria</taxon>
        <taxon>Pseudomonadati</taxon>
        <taxon>Bacteroidota</taxon>
        <taxon>Cytophagia</taxon>
        <taxon>Cytophagales</taxon>
        <taxon>Spirosomataceae</taxon>
        <taxon>Runella</taxon>
    </lineage>
</organism>
<protein>
    <recommendedName>
        <fullName evidence="3">FeoB-associated Cys-rich membrane protein</fullName>
    </recommendedName>
</protein>
<dbReference type="Proteomes" id="UP000000493">
    <property type="component" value="Chromosome"/>
</dbReference>
<evidence type="ECO:0000313" key="1">
    <source>
        <dbReference type="EMBL" id="AEI50175.1"/>
    </source>
</evidence>
<gene>
    <name evidence="1" type="ordered locus">Runsl_3817</name>
</gene>
<dbReference type="KEGG" id="rsi:Runsl_3817"/>
<evidence type="ECO:0000313" key="2">
    <source>
        <dbReference type="Proteomes" id="UP000000493"/>
    </source>
</evidence>